<dbReference type="PROSITE" id="PS50878">
    <property type="entry name" value="RT_POL"/>
    <property type="match status" value="1"/>
</dbReference>
<name>A0A1F8GRH8_9BACT</name>
<organism evidence="2 3">
    <name type="scientific">Candidatus Yanofskybacteria bacterium RIFCSPLOWO2_01_FULL_49_17</name>
    <dbReference type="NCBI Taxonomy" id="1802700"/>
    <lineage>
        <taxon>Bacteria</taxon>
        <taxon>Candidatus Yanofskyibacteriota</taxon>
    </lineage>
</organism>
<dbReference type="AlphaFoldDB" id="A0A1F8GRH8"/>
<gene>
    <name evidence="2" type="ORF">A2941_03070</name>
</gene>
<dbReference type="Proteomes" id="UP000178444">
    <property type="component" value="Unassembled WGS sequence"/>
</dbReference>
<dbReference type="Pfam" id="PF00078">
    <property type="entry name" value="RVT_1"/>
    <property type="match status" value="1"/>
</dbReference>
<dbReference type="SUPFAM" id="SSF56672">
    <property type="entry name" value="DNA/RNA polymerases"/>
    <property type="match status" value="1"/>
</dbReference>
<dbReference type="PANTHER" id="PTHR34047:SF8">
    <property type="entry name" value="PROTEIN YKFC"/>
    <property type="match status" value="1"/>
</dbReference>
<evidence type="ECO:0000259" key="1">
    <source>
        <dbReference type="PROSITE" id="PS50878"/>
    </source>
</evidence>
<feature type="domain" description="Reverse transcriptase" evidence="1">
    <location>
        <begin position="1"/>
        <end position="89"/>
    </location>
</feature>
<dbReference type="EMBL" id="MGKO01000004">
    <property type="protein sequence ID" value="OGN27983.1"/>
    <property type="molecule type" value="Genomic_DNA"/>
</dbReference>
<sequence>MPIGNLTSQLFGNIYMNEFDQFVKHKLRVKNYCRYTDDFIIVSSEKEYLEELIPRIEAFLGERLHLKLHPAKVSIRKMGQGVDFLGYVQFLNHRLLRVKTRRRIFRKFNNQILKYQQGIISREKLNSSLQSYLGVFGHADTFSIEQELLNLLPI</sequence>
<dbReference type="InterPro" id="IPR051083">
    <property type="entry name" value="GrpII_Intron_Splice-Mob/Def"/>
</dbReference>
<protein>
    <recommendedName>
        <fullName evidence="1">Reverse transcriptase domain-containing protein</fullName>
    </recommendedName>
</protein>
<evidence type="ECO:0000313" key="2">
    <source>
        <dbReference type="EMBL" id="OGN27983.1"/>
    </source>
</evidence>
<comment type="caution">
    <text evidence="2">The sequence shown here is derived from an EMBL/GenBank/DDBJ whole genome shotgun (WGS) entry which is preliminary data.</text>
</comment>
<accession>A0A1F8GRH8</accession>
<dbReference type="InterPro" id="IPR000477">
    <property type="entry name" value="RT_dom"/>
</dbReference>
<proteinExistence type="predicted"/>
<dbReference type="CDD" id="cd01646">
    <property type="entry name" value="RT_Bac_retron_I"/>
    <property type="match status" value="1"/>
</dbReference>
<evidence type="ECO:0000313" key="3">
    <source>
        <dbReference type="Proteomes" id="UP000178444"/>
    </source>
</evidence>
<dbReference type="PANTHER" id="PTHR34047">
    <property type="entry name" value="NUCLEAR INTRON MATURASE 1, MITOCHONDRIAL-RELATED"/>
    <property type="match status" value="1"/>
</dbReference>
<dbReference type="InterPro" id="IPR043502">
    <property type="entry name" value="DNA/RNA_pol_sf"/>
</dbReference>
<reference evidence="2 3" key="1">
    <citation type="journal article" date="2016" name="Nat. Commun.">
        <title>Thousands of microbial genomes shed light on interconnected biogeochemical processes in an aquifer system.</title>
        <authorList>
            <person name="Anantharaman K."/>
            <person name="Brown C.T."/>
            <person name="Hug L.A."/>
            <person name="Sharon I."/>
            <person name="Castelle C.J."/>
            <person name="Probst A.J."/>
            <person name="Thomas B.C."/>
            <person name="Singh A."/>
            <person name="Wilkins M.J."/>
            <person name="Karaoz U."/>
            <person name="Brodie E.L."/>
            <person name="Williams K.H."/>
            <person name="Hubbard S.S."/>
            <person name="Banfield J.F."/>
        </authorList>
    </citation>
    <scope>NUCLEOTIDE SEQUENCE [LARGE SCALE GENOMIC DNA]</scope>
</reference>